<dbReference type="Pfam" id="PF21635">
    <property type="entry name" value="Mov-10_helical"/>
    <property type="match status" value="1"/>
</dbReference>
<evidence type="ECO:0000256" key="6">
    <source>
        <dbReference type="ARBA" id="ARBA00022806"/>
    </source>
</evidence>
<keyword evidence="5" id="KW-0378">Hydrolase</keyword>
<comment type="similarity">
    <text evidence="2">Belongs to the DNA2/NAM7 helicase family. SDE3 subfamily.</text>
</comment>
<dbReference type="InterPro" id="IPR041677">
    <property type="entry name" value="DNA2/NAM7_AAA_11"/>
</dbReference>
<evidence type="ECO:0000256" key="2">
    <source>
        <dbReference type="ARBA" id="ARBA00005601"/>
    </source>
</evidence>
<organism evidence="10 11">
    <name type="scientific">Ilyodon furcidens</name>
    <name type="common">goldbreast splitfin</name>
    <dbReference type="NCBI Taxonomy" id="33524"/>
    <lineage>
        <taxon>Eukaryota</taxon>
        <taxon>Metazoa</taxon>
        <taxon>Chordata</taxon>
        <taxon>Craniata</taxon>
        <taxon>Vertebrata</taxon>
        <taxon>Euteleostomi</taxon>
        <taxon>Actinopterygii</taxon>
        <taxon>Neopterygii</taxon>
        <taxon>Teleostei</taxon>
        <taxon>Neoteleostei</taxon>
        <taxon>Acanthomorphata</taxon>
        <taxon>Ovalentaria</taxon>
        <taxon>Atherinomorphae</taxon>
        <taxon>Cyprinodontiformes</taxon>
        <taxon>Goodeidae</taxon>
        <taxon>Ilyodon</taxon>
    </lineage>
</organism>
<keyword evidence="11" id="KW-1185">Reference proteome</keyword>
<dbReference type="Pfam" id="PF21634">
    <property type="entry name" value="MOV-10_beta-barrel"/>
    <property type="match status" value="1"/>
</dbReference>
<dbReference type="InterPro" id="IPR049080">
    <property type="entry name" value="MOV-10-like_beta-barrel"/>
</dbReference>
<dbReference type="SMART" id="SM00382">
    <property type="entry name" value="AAA"/>
    <property type="match status" value="1"/>
</dbReference>
<evidence type="ECO:0000256" key="1">
    <source>
        <dbReference type="ARBA" id="ARBA00004496"/>
    </source>
</evidence>
<dbReference type="InterPro" id="IPR026122">
    <property type="entry name" value="MOV-10/SDE3_DEXXQ/H-box"/>
</dbReference>
<dbReference type="Proteomes" id="UP001482620">
    <property type="component" value="Unassembled WGS sequence"/>
</dbReference>
<dbReference type="Pfam" id="PF13086">
    <property type="entry name" value="AAA_11"/>
    <property type="match status" value="2"/>
</dbReference>
<keyword evidence="4" id="KW-0547">Nucleotide-binding</keyword>
<keyword evidence="6" id="KW-0347">Helicase</keyword>
<dbReference type="InterPro" id="IPR049079">
    <property type="entry name" value="Mov-10_helical"/>
</dbReference>
<dbReference type="InterPro" id="IPR049077">
    <property type="entry name" value="MOV-10_Ig-like"/>
</dbReference>
<dbReference type="PANTHER" id="PTHR45418">
    <property type="entry name" value="CANCER/TESTIS ANTIGEN 55"/>
    <property type="match status" value="1"/>
</dbReference>
<dbReference type="EMBL" id="JAHRIQ010058335">
    <property type="protein sequence ID" value="MEQ2239651.1"/>
    <property type="molecule type" value="Genomic_DNA"/>
</dbReference>
<dbReference type="Gene3D" id="3.40.50.300">
    <property type="entry name" value="P-loop containing nucleotide triphosphate hydrolases"/>
    <property type="match status" value="1"/>
</dbReference>
<comment type="caution">
    <text evidence="10">The sequence shown here is derived from an EMBL/GenBank/DDBJ whole genome shotgun (WGS) entry which is preliminary data.</text>
</comment>
<gene>
    <name evidence="10" type="ORF">ILYODFUR_006592</name>
</gene>
<keyword evidence="7" id="KW-0067">ATP-binding</keyword>
<accession>A0ABV0U4J3</accession>
<evidence type="ECO:0000256" key="7">
    <source>
        <dbReference type="ARBA" id="ARBA00022840"/>
    </source>
</evidence>
<feature type="region of interest" description="Disordered" evidence="8">
    <location>
        <begin position="1"/>
        <end position="24"/>
    </location>
</feature>
<protein>
    <recommendedName>
        <fullName evidence="9">AAA+ ATPase domain-containing protein</fullName>
    </recommendedName>
</protein>
<sequence>MDEAEDQKLRSATQTEEGASGGQNLEITFTEKEMATQAFQNIQLRQKMARLFQQYRNKGPEPIFKKYQVRVTSNPHAVKDKISVTVTKKEKVVLLSVENNGTKQVYFTLQTFDFVKNIFTVRDCDGNIIKAINDHLLRPRESYKMKIHFSSDHSGLYEQLLFFKFERGHQRSETFDIMRLLEVIRRTPQSKEDSHAGSKVVKRFQTTRKTPLTGCEINLTPVVHLRKYRLPKNIENTEELNRNLEERKLNWRNYAWRFHLLLHLEEYEICAALTKCNRDEVLLITHQSENYMLLLKADDILNNCNVVLTGCDVLVTPLNEQNENEEKISYKGWVEDVDEEQIYLRFDEIFPEDFIKGVRCKLVFLLQRMPLRMQHRAAALACKHGLKGLLFPFGQHSTQRSCLMPVTAKFVRTPMLENNPEQQKAVRHILARSAKPAPYLIFGPPGTGKTVTLIEVIKQIVLTQDSNILVCAPSNSATDHLCEKILKENIVPHEVFRLYCLSYKVDKIPEIVKMHCSFNPATSTFEIPPKKDLMSYKIMVTTLQTAGRLVTGGVSPGHYSYIIVDEAGQAVETECLIPIAGLLKPLSGQVVLAGDPKQLGPIILSTIAQRNGLGEHPVTYMERVPSLSVSSLDVHGVSVCGPRPGPAPRPAEIRHQLLDFPRVDKEMVLLAPVHSPVHCLYSKSSSPVTRPALEDSSENFCRSQPGLLMLMENSAG</sequence>
<feature type="compositionally biased region" description="Polar residues" evidence="8">
    <location>
        <begin position="10"/>
        <end position="24"/>
    </location>
</feature>
<evidence type="ECO:0000256" key="4">
    <source>
        <dbReference type="ARBA" id="ARBA00022741"/>
    </source>
</evidence>
<proteinExistence type="inferred from homology"/>
<reference evidence="10 11" key="1">
    <citation type="submission" date="2021-06" db="EMBL/GenBank/DDBJ databases">
        <authorList>
            <person name="Palmer J.M."/>
        </authorList>
    </citation>
    <scope>NUCLEOTIDE SEQUENCE [LARGE SCALE GENOMIC DNA]</scope>
    <source>
        <strain evidence="11">if_2019</strain>
        <tissue evidence="10">Muscle</tissue>
    </source>
</reference>
<dbReference type="InterPro" id="IPR003593">
    <property type="entry name" value="AAA+_ATPase"/>
</dbReference>
<evidence type="ECO:0000259" key="9">
    <source>
        <dbReference type="SMART" id="SM00382"/>
    </source>
</evidence>
<dbReference type="PANTHER" id="PTHR45418:SF1">
    <property type="entry name" value="CANCER_TESTIS ANTIGEN 55"/>
    <property type="match status" value="1"/>
</dbReference>
<name>A0ABV0U4J3_9TELE</name>
<evidence type="ECO:0000256" key="3">
    <source>
        <dbReference type="ARBA" id="ARBA00022490"/>
    </source>
</evidence>
<evidence type="ECO:0000313" key="10">
    <source>
        <dbReference type="EMBL" id="MEQ2239651.1"/>
    </source>
</evidence>
<dbReference type="CDD" id="cd18038">
    <property type="entry name" value="DEXXQc_Helz-like"/>
    <property type="match status" value="1"/>
</dbReference>
<dbReference type="InterPro" id="IPR027417">
    <property type="entry name" value="P-loop_NTPase"/>
</dbReference>
<evidence type="ECO:0000256" key="8">
    <source>
        <dbReference type="SAM" id="MobiDB-lite"/>
    </source>
</evidence>
<evidence type="ECO:0000256" key="5">
    <source>
        <dbReference type="ARBA" id="ARBA00022801"/>
    </source>
</evidence>
<dbReference type="SUPFAM" id="SSF52540">
    <property type="entry name" value="P-loop containing nucleoside triphosphate hydrolases"/>
    <property type="match status" value="1"/>
</dbReference>
<evidence type="ECO:0000313" key="11">
    <source>
        <dbReference type="Proteomes" id="UP001482620"/>
    </source>
</evidence>
<dbReference type="Pfam" id="PF21633">
    <property type="entry name" value="MOV-10_Ig-like"/>
    <property type="match status" value="1"/>
</dbReference>
<feature type="domain" description="AAA+ ATPase" evidence="9">
    <location>
        <begin position="435"/>
        <end position="664"/>
    </location>
</feature>
<comment type="subcellular location">
    <subcellularLocation>
        <location evidence="1">Cytoplasm</location>
    </subcellularLocation>
</comment>
<keyword evidence="3" id="KW-0963">Cytoplasm</keyword>